<accession>A0A5E8CM32</accession>
<dbReference type="EMBL" id="CABVLZ010000002">
    <property type="protein sequence ID" value="VVU94780.1"/>
    <property type="molecule type" value="Genomic_DNA"/>
</dbReference>
<dbReference type="AlphaFoldDB" id="A0A5E8CM32"/>
<feature type="domain" description="Phospholipid/glycerol acyltransferase" evidence="2">
    <location>
        <begin position="48"/>
        <end position="148"/>
    </location>
</feature>
<evidence type="ECO:0000259" key="2">
    <source>
        <dbReference type="Pfam" id="PF01553"/>
    </source>
</evidence>
<keyword evidence="1" id="KW-0472">Membrane</keyword>
<evidence type="ECO:0000313" key="3">
    <source>
        <dbReference type="EMBL" id="VVU94780.1"/>
    </source>
</evidence>
<reference evidence="3" key="1">
    <citation type="submission" date="2019-09" db="EMBL/GenBank/DDBJ databases">
        <authorList>
            <person name="Needham M D."/>
        </authorList>
    </citation>
    <scope>NUCLEOTIDE SEQUENCE</scope>
</reference>
<keyword evidence="1" id="KW-1133">Transmembrane helix</keyword>
<dbReference type="Pfam" id="PF01553">
    <property type="entry name" value="Acyltransferase"/>
    <property type="match status" value="1"/>
</dbReference>
<dbReference type="InterPro" id="IPR002123">
    <property type="entry name" value="Plipid/glycerol_acylTrfase"/>
</dbReference>
<name>A0A5E8CM32_9ZZZZ</name>
<feature type="transmembrane region" description="Helical" evidence="1">
    <location>
        <begin position="7"/>
        <end position="25"/>
    </location>
</feature>
<organism evidence="3">
    <name type="scientific">seawater metagenome</name>
    <dbReference type="NCBI Taxonomy" id="1561972"/>
    <lineage>
        <taxon>unclassified sequences</taxon>
        <taxon>metagenomes</taxon>
        <taxon>ecological metagenomes</taxon>
    </lineage>
</organism>
<dbReference type="SUPFAM" id="SSF69593">
    <property type="entry name" value="Glycerol-3-phosphate (1)-acyltransferase"/>
    <property type="match status" value="1"/>
</dbReference>
<sequence length="205" mass="24643">MIKYIMYTFLLLSTFIGLFMIKLFINAYQWKSEDIRPVQDSCIMLFYPHTSLLDAICLVTMRMKYKIKIFFLGKNKHYYNKWYSLFYRTLCPNIIATDAKDTNTDYIVNKLNKEKCYLMIAPEGQRKYTKYWKKGFYYISLNTSLPIIFNFPCWKKKIVYHSKPIFAKDHSIDEVIEMAREFYSQYDLTDAVNKDQVGEIQIKKN</sequence>
<evidence type="ECO:0000256" key="1">
    <source>
        <dbReference type="SAM" id="Phobius"/>
    </source>
</evidence>
<keyword evidence="1" id="KW-0812">Transmembrane</keyword>
<dbReference type="GO" id="GO:0016746">
    <property type="term" value="F:acyltransferase activity"/>
    <property type="evidence" value="ECO:0007669"/>
    <property type="project" value="InterPro"/>
</dbReference>
<gene>
    <name evidence="3" type="ORF">CPAV1605_505</name>
</gene>
<proteinExistence type="predicted"/>
<protein>
    <recommendedName>
        <fullName evidence="2">Phospholipid/glycerol acyltransferase domain-containing protein</fullName>
    </recommendedName>
</protein>